<name>A0ABS6MSQ5_9GAMM</name>
<organism evidence="1 2">
    <name type="scientific">Geopseudomonas aromaticivorans</name>
    <dbReference type="NCBI Taxonomy" id="2849492"/>
    <lineage>
        <taxon>Bacteria</taxon>
        <taxon>Pseudomonadati</taxon>
        <taxon>Pseudomonadota</taxon>
        <taxon>Gammaproteobacteria</taxon>
        <taxon>Pseudomonadales</taxon>
        <taxon>Pseudomonadaceae</taxon>
        <taxon>Geopseudomonas</taxon>
    </lineage>
</organism>
<evidence type="ECO:0000313" key="1">
    <source>
        <dbReference type="EMBL" id="MBV2131843.1"/>
    </source>
</evidence>
<dbReference type="PANTHER" id="PTHR38765:SF1">
    <property type="entry name" value="DUF484 DOMAIN-CONTAINING PROTEIN"/>
    <property type="match status" value="1"/>
</dbReference>
<comment type="caution">
    <text evidence="1">The sequence shown here is derived from an EMBL/GenBank/DDBJ whole genome shotgun (WGS) entry which is preliminary data.</text>
</comment>
<gene>
    <name evidence="1" type="ORF">KRX52_03410</name>
</gene>
<keyword evidence="2" id="KW-1185">Reference proteome</keyword>
<evidence type="ECO:0000313" key="2">
    <source>
        <dbReference type="Proteomes" id="UP000813068"/>
    </source>
</evidence>
<accession>A0ABS6MSQ5</accession>
<protein>
    <submittedName>
        <fullName evidence="1">DUF484 family protein</fullName>
    </submittedName>
</protein>
<dbReference type="Proteomes" id="UP000813068">
    <property type="component" value="Unassembled WGS sequence"/>
</dbReference>
<dbReference type="RefSeq" id="WP_217679755.1">
    <property type="nucleotide sequence ID" value="NZ_JAHRGL010000010.1"/>
</dbReference>
<dbReference type="InterPro" id="IPR007435">
    <property type="entry name" value="DUF484"/>
</dbReference>
<dbReference type="EMBL" id="JAHRGL010000010">
    <property type="protein sequence ID" value="MBV2131843.1"/>
    <property type="molecule type" value="Genomic_DNA"/>
</dbReference>
<dbReference type="Pfam" id="PF04340">
    <property type="entry name" value="DUF484"/>
    <property type="match status" value="1"/>
</dbReference>
<dbReference type="PANTHER" id="PTHR38765">
    <property type="entry name" value="DUF484 DOMAIN-CONTAINING PROTEIN"/>
    <property type="match status" value="1"/>
</dbReference>
<reference evidence="1 2" key="1">
    <citation type="submission" date="2021-06" db="EMBL/GenBank/DDBJ databases">
        <title>Differences between aerobic and microaerobic xylene degrading microbial communities.</title>
        <authorList>
            <person name="Banerjee S."/>
            <person name="Tancsics A."/>
        </authorList>
    </citation>
    <scope>NUCLEOTIDE SEQUENCE [LARGE SCALE GENOMIC DNA]</scope>
    <source>
        <strain evidence="1 2">MAP12</strain>
    </source>
</reference>
<proteinExistence type="predicted"/>
<sequence>MSGPADVPELDAEQVAAWLAAHPQFFAGRDELLAELFVPHEAGHAVSLVARQLCLLRERNHELRLRLTQLMDIARDNDRLFERTRRLIIQLLDADSLEELVAAVEDSLRHDFQVPFVSLLLFSDNPPNVGRWVSPQQAQQAVGALLAGNKTVCGVLRAEELAFLFPAEAGSQIGSAAVAVLDHQGLHGVLALGSPDPQHYKSSLGTVFLGHVAEIIARVLPRLVPTLRPVR</sequence>